<comment type="subcellular location">
    <subcellularLocation>
        <location evidence="1">Golgi apparatus membrane</location>
        <topology evidence="1">Peripheral membrane protein</topology>
    </subcellularLocation>
</comment>
<dbReference type="GO" id="GO:0005768">
    <property type="term" value="C:endosome"/>
    <property type="evidence" value="ECO:0007669"/>
    <property type="project" value="TreeGrafter"/>
</dbReference>
<proteinExistence type="inferred from homology"/>
<dbReference type="eggNOG" id="KOG3613">
    <property type="taxonomic scope" value="Eukaryota"/>
</dbReference>
<keyword evidence="4" id="KW-0333">Golgi apparatus</keyword>
<dbReference type="KEGG" id="lth:KLTH0G12496g"/>
<dbReference type="InParanoid" id="C5DMX8"/>
<comment type="similarity">
    <text evidence="6">Belongs to the DOP1 family.</text>
</comment>
<evidence type="ECO:0000313" key="10">
    <source>
        <dbReference type="EMBL" id="CAR25139.1"/>
    </source>
</evidence>
<dbReference type="InterPro" id="IPR056458">
    <property type="entry name" value="TPR_DOP1_M"/>
</dbReference>
<dbReference type="PANTHER" id="PTHR14042">
    <property type="entry name" value="DOPEY-RELATED"/>
    <property type="match status" value="1"/>
</dbReference>
<evidence type="ECO:0000256" key="2">
    <source>
        <dbReference type="ARBA" id="ARBA00022448"/>
    </source>
</evidence>
<dbReference type="GO" id="GO:0005829">
    <property type="term" value="C:cytosol"/>
    <property type="evidence" value="ECO:0007669"/>
    <property type="project" value="GOC"/>
</dbReference>
<keyword evidence="3" id="KW-0653">Protein transport</keyword>
<dbReference type="STRING" id="559295.C5DMX8"/>
<keyword evidence="5" id="KW-0472">Membrane</keyword>
<dbReference type="GeneID" id="8293858"/>
<dbReference type="HOGENOM" id="CLU_001197_1_0_1"/>
<evidence type="ECO:0000259" key="9">
    <source>
        <dbReference type="Pfam" id="PF24598"/>
    </source>
</evidence>
<dbReference type="InterPro" id="IPR056457">
    <property type="entry name" value="DOP1_C"/>
</dbReference>
<organism evidence="10 11">
    <name type="scientific">Lachancea thermotolerans (strain ATCC 56472 / CBS 6340 / NRRL Y-8284)</name>
    <name type="common">Yeast</name>
    <name type="synonym">Kluyveromyces thermotolerans</name>
    <dbReference type="NCBI Taxonomy" id="559295"/>
    <lineage>
        <taxon>Eukaryota</taxon>
        <taxon>Fungi</taxon>
        <taxon>Dikarya</taxon>
        <taxon>Ascomycota</taxon>
        <taxon>Saccharomycotina</taxon>
        <taxon>Saccharomycetes</taxon>
        <taxon>Saccharomycetales</taxon>
        <taxon>Saccharomycetaceae</taxon>
        <taxon>Lachancea</taxon>
    </lineage>
</organism>
<dbReference type="RefSeq" id="XP_002555576.1">
    <property type="nucleotide sequence ID" value="XM_002555530.1"/>
</dbReference>
<dbReference type="FunCoup" id="C5DMX8">
    <property type="interactions" value="137"/>
</dbReference>
<evidence type="ECO:0000259" key="7">
    <source>
        <dbReference type="Pfam" id="PF04118"/>
    </source>
</evidence>
<feature type="domain" description="DOP1-like C-terminal" evidence="9">
    <location>
        <begin position="1222"/>
        <end position="1651"/>
    </location>
</feature>
<dbReference type="Pfam" id="PF24598">
    <property type="entry name" value="DOP1_C"/>
    <property type="match status" value="1"/>
</dbReference>
<dbReference type="Pfam" id="PF24597">
    <property type="entry name" value="TPR_DOP1_M"/>
    <property type="match status" value="1"/>
</dbReference>
<accession>C5DMX8</accession>
<evidence type="ECO:0000256" key="3">
    <source>
        <dbReference type="ARBA" id="ARBA00022927"/>
    </source>
</evidence>
<dbReference type="PANTHER" id="PTHR14042:SF24">
    <property type="entry name" value="PROTEIN DOPEY-1 HOMOLOG"/>
    <property type="match status" value="1"/>
</dbReference>
<protein>
    <submittedName>
        <fullName evidence="10">KLTH0G12496p</fullName>
    </submittedName>
</protein>
<dbReference type="GO" id="GO:0000139">
    <property type="term" value="C:Golgi membrane"/>
    <property type="evidence" value="ECO:0007669"/>
    <property type="project" value="UniProtKB-SubCell"/>
</dbReference>
<dbReference type="OrthoDB" id="297643at2759"/>
<keyword evidence="11" id="KW-1185">Reference proteome</keyword>
<evidence type="ECO:0000259" key="8">
    <source>
        <dbReference type="Pfam" id="PF24597"/>
    </source>
</evidence>
<evidence type="ECO:0000256" key="1">
    <source>
        <dbReference type="ARBA" id="ARBA00004395"/>
    </source>
</evidence>
<dbReference type="EMBL" id="CU928171">
    <property type="protein sequence ID" value="CAR25139.1"/>
    <property type="molecule type" value="Genomic_DNA"/>
</dbReference>
<sequence>MMSVPLKPLSVDFNSRQLDSKQKKFHASIERALQHFDSVTEWADYIASLGKLLKALQSWTPQFQNVKYYVPFPYQVSRRLASSLSPNLPSGVHQKTIEVYNVIFSKIGIEALNKECNIWVPGILPLMSYASISVKGPLIDLYENYLLRISPSALRLLVKPLVASLFPGIDDDSSEFQPAVFSLLEVLRANVADEPLFWQSCFIVIITNKDRRLGGLAWLTRMLPSLNAVPHKVAQNKLEEDKAKAKGDAKYRRQTALDLLLPEAKNVVHPEPGLLIRCLVNCLGEENELLIKRGVLDLLLQRINLDSPVIQSLASDSDLRMLMMSCCKTMLNRDVSISRRIWNWLLGPASINANQQHQTNANEYFPHFGEQCLKEGLTAMMGDEAQAPVAFRICIAIMDRWEIASRIIPLVFVPLMKTVRGFENNEIVMKNASSFFDSVETNIICSHLFQVTVFDLDLDLLSFVLSTFKVENDEEIVVRHLPLLLMTVLAKRDEFALPDVYRVSALLVNLIPERAFLPIEHTGVLQDSRCNNQDVLKLISEYYTKLLSPATLSNVNDSYDLSPPFSSEDLTYLIVAEFHDVLLKTFNNEREFNKMVGLFVKLMEKIPNDSNSTDDMSSVSAGKGLEQVLVNKLFEIKGELENHPNGSIFGWLKLYTDYLAPKVTVIQSAKLTKTFVVGAWPYLIDPNTQIETVKSLDSLQGSVRGKHVESALAYAFISELGISSRISALEGIWVHSGDASTLARRPLELVLDELFDDQDPNFLSTSRWVLSVVKQGLAGRLFHILCENILNCKLIYKGALEDLDDIDSYIYHCQTLINVLRIEPSIVLHTFNLEQTSVQTLEIWNGADVSTYKNLAIAIAIKFLKTKNTTGKSVRTTLLLLDILLDGTEHNFKHIVIFLLHLATKHFSSGDLESELISVSLLDIISKVLALSHNNQITLGIFEDDASHLRYIDFLVLGVTSMDKPLIIHSYVKLLSESLVYFQNSIFSIILPLTTSITGCINKLFHSTSVKGDRYQSIAYLIDGLQELMEVSHSYLAAEESGGYLSAGSSKNDFLQNMVANVFSNDSNASNSKLKHQREIIVQSFKLVVSCCLNIWSWAHDYSKAREIEDHEPNEGLFEDSLHHQAYKYKYQSKKLLSAVFGLEPLEVLEELISEGPSNVSLTLVHALDGNKPALTLPHLFQGIVYRCNKFSSITFSNTTASKSAPHPLLINQLETQPLLNFVLAYLSALESAALEEIFGDLMLFLKEITSNHQHYKQLAPLVLKMIALVCEKLHNSRFGEDKRVRRELSDAFCRYLPNAVGEDVDINNATLYEDFDFVCSRLKYIVIDYPSGDKFCTCVSLFVQFAVTPYFKKQNDRYIPRHVVRLALTTSKIGSKVKAWKALVSEAFMSDKKFSLVGQSPLCAEVIFEWSNYPENREKLMQELIASIGTKANGISPNINPFTAWSDSEIETKCHNILRVSFLLLISPRDHHLLCFRSIMGQLEQNLISDDQRMKSHSFLLLRCVLLQFSAMHFGEYWSMLAYSLQTGLQDFYEHLQMQQEFPADVVFQVSKCVDLILTLNFEEFSACYEWLFVIDTMNCIYKSDPYISLADEISDFKDFTKSESDDFAMAQDPIVRVPLLQGIHKVEKYTQLRGFFHNLSYAHYEEMYAMKKVDLDSCTSDALADVFALQLHQR</sequence>
<feature type="domain" description="DOP1-like middle TPR" evidence="8">
    <location>
        <begin position="364"/>
        <end position="543"/>
    </location>
</feature>
<dbReference type="InterPro" id="IPR040314">
    <property type="entry name" value="DOP1"/>
</dbReference>
<dbReference type="Pfam" id="PF04118">
    <property type="entry name" value="Dopey_N"/>
    <property type="match status" value="1"/>
</dbReference>
<evidence type="ECO:0000256" key="6">
    <source>
        <dbReference type="ARBA" id="ARBA00046326"/>
    </source>
</evidence>
<dbReference type="GO" id="GO:0006895">
    <property type="term" value="P:Golgi to endosome transport"/>
    <property type="evidence" value="ECO:0007669"/>
    <property type="project" value="InterPro"/>
</dbReference>
<evidence type="ECO:0000256" key="5">
    <source>
        <dbReference type="ARBA" id="ARBA00023136"/>
    </source>
</evidence>
<dbReference type="GO" id="GO:0015031">
    <property type="term" value="P:protein transport"/>
    <property type="evidence" value="ECO:0007669"/>
    <property type="project" value="UniProtKB-KW"/>
</dbReference>
<keyword evidence="2" id="KW-0813">Transport</keyword>
<reference evidence="10 11" key="1">
    <citation type="journal article" date="2009" name="Genome Res.">
        <title>Comparative genomics of protoploid Saccharomycetaceae.</title>
        <authorList>
            <consortium name="The Genolevures Consortium"/>
            <person name="Souciet J.-L."/>
            <person name="Dujon B."/>
            <person name="Gaillardin C."/>
            <person name="Johnston M."/>
            <person name="Baret P.V."/>
            <person name="Cliften P."/>
            <person name="Sherman D.J."/>
            <person name="Weissenbach J."/>
            <person name="Westhof E."/>
            <person name="Wincker P."/>
            <person name="Jubin C."/>
            <person name="Poulain J."/>
            <person name="Barbe V."/>
            <person name="Segurens B."/>
            <person name="Artiguenave F."/>
            <person name="Anthouard V."/>
            <person name="Vacherie B."/>
            <person name="Val M.-E."/>
            <person name="Fulton R.S."/>
            <person name="Minx P."/>
            <person name="Wilson R."/>
            <person name="Durrens P."/>
            <person name="Jean G."/>
            <person name="Marck C."/>
            <person name="Martin T."/>
            <person name="Nikolski M."/>
            <person name="Rolland T."/>
            <person name="Seret M.-L."/>
            <person name="Casaregola S."/>
            <person name="Despons L."/>
            <person name="Fairhead C."/>
            <person name="Fischer G."/>
            <person name="Lafontaine I."/>
            <person name="Leh V."/>
            <person name="Lemaire M."/>
            <person name="de Montigny J."/>
            <person name="Neuveglise C."/>
            <person name="Thierry A."/>
            <person name="Blanc-Lenfle I."/>
            <person name="Bleykasten C."/>
            <person name="Diffels J."/>
            <person name="Fritsch E."/>
            <person name="Frangeul L."/>
            <person name="Goeffon A."/>
            <person name="Jauniaux N."/>
            <person name="Kachouri-Lafond R."/>
            <person name="Payen C."/>
            <person name="Potier S."/>
            <person name="Pribylova L."/>
            <person name="Ozanne C."/>
            <person name="Richard G.-F."/>
            <person name="Sacerdot C."/>
            <person name="Straub M.-L."/>
            <person name="Talla E."/>
        </authorList>
    </citation>
    <scope>NUCLEOTIDE SEQUENCE [LARGE SCALE GENOMIC DNA]</scope>
    <source>
        <strain evidence="11">ATCC 56472 / CBS 6340 / NRRL Y-8284</strain>
    </source>
</reference>
<feature type="domain" description="DOP1 N-terminal" evidence="7">
    <location>
        <begin position="19"/>
        <end position="349"/>
    </location>
</feature>
<name>C5DMX8_LACTC</name>
<dbReference type="Proteomes" id="UP000002036">
    <property type="component" value="Chromosome G"/>
</dbReference>
<dbReference type="GO" id="GO:0005802">
    <property type="term" value="C:trans-Golgi network"/>
    <property type="evidence" value="ECO:0007669"/>
    <property type="project" value="TreeGrafter"/>
</dbReference>
<evidence type="ECO:0000256" key="4">
    <source>
        <dbReference type="ARBA" id="ARBA00023034"/>
    </source>
</evidence>
<evidence type="ECO:0000313" key="11">
    <source>
        <dbReference type="Proteomes" id="UP000002036"/>
    </source>
</evidence>
<dbReference type="InterPro" id="IPR007249">
    <property type="entry name" value="DOP1_N"/>
</dbReference>
<gene>
    <name evidence="10" type="ordered locus">KLTH0G12496g</name>
</gene>
<dbReference type="OMA" id="SHFNDYW"/>